<proteinExistence type="predicted"/>
<reference evidence="3 4" key="1">
    <citation type="submission" date="2023-11" db="EMBL/GenBank/DDBJ databases">
        <title>Halocaridina rubra genome assembly.</title>
        <authorList>
            <person name="Smith C."/>
        </authorList>
    </citation>
    <scope>NUCLEOTIDE SEQUENCE [LARGE SCALE GENOMIC DNA]</scope>
    <source>
        <strain evidence="3">EP-1</strain>
        <tissue evidence="3">Whole</tissue>
    </source>
</reference>
<evidence type="ECO:0000256" key="2">
    <source>
        <dbReference type="SAM" id="SignalP"/>
    </source>
</evidence>
<name>A0AAN9AAG1_HALRR</name>
<dbReference type="AlphaFoldDB" id="A0AAN9AAG1"/>
<organism evidence="3 4">
    <name type="scientific">Halocaridina rubra</name>
    <name type="common">Hawaiian red shrimp</name>
    <dbReference type="NCBI Taxonomy" id="373956"/>
    <lineage>
        <taxon>Eukaryota</taxon>
        <taxon>Metazoa</taxon>
        <taxon>Ecdysozoa</taxon>
        <taxon>Arthropoda</taxon>
        <taxon>Crustacea</taxon>
        <taxon>Multicrustacea</taxon>
        <taxon>Malacostraca</taxon>
        <taxon>Eumalacostraca</taxon>
        <taxon>Eucarida</taxon>
        <taxon>Decapoda</taxon>
        <taxon>Pleocyemata</taxon>
        <taxon>Caridea</taxon>
        <taxon>Atyoidea</taxon>
        <taxon>Atyidae</taxon>
        <taxon>Halocaridina</taxon>
    </lineage>
</organism>
<evidence type="ECO:0000313" key="4">
    <source>
        <dbReference type="Proteomes" id="UP001381693"/>
    </source>
</evidence>
<dbReference type="PRINTS" id="PR01228">
    <property type="entry name" value="EGGSHELL"/>
</dbReference>
<feature type="region of interest" description="Disordered" evidence="1">
    <location>
        <begin position="93"/>
        <end position="180"/>
    </location>
</feature>
<comment type="caution">
    <text evidence="3">The sequence shown here is derived from an EMBL/GenBank/DDBJ whole genome shotgun (WGS) entry which is preliminary data.</text>
</comment>
<dbReference type="EMBL" id="JAXCGZ010005907">
    <property type="protein sequence ID" value="KAK7080469.1"/>
    <property type="molecule type" value="Genomic_DNA"/>
</dbReference>
<sequence length="381" mass="40694">MIALLLTLCLAFETSHGFAARKNAGISSNFPVFGYNLCSNIVHQPTREMCIGCFRDAEDNWMAASYCVNEWLPQRFASCAEFIHSNNGNGNGGNGNSGNGGNGNSGNGGNGNSGNGGNGNSGNGGNGNSGNGGNGNSGNGGNGNSGNAGNGNSGNGGNGNSGNGRNAEYGEKRNSGNGGKQQLISCLKKSLKTQHKEIKRAQTLYDKGGKYLKMVSDSNIIDNGGPAIFSCMAQELLWNAEELVQDLADDAGTCFRRFQMDPINERWHIHKGDLRRNLRRKMDEEKRKSVDESRAQISLEGNVRSSDRNIVYQYGLVGHDMPFHGVGPLAIDILKGDCVFNSMESYEDLDSLVAAILDSRLPVAAWIFQEILNEIASINLP</sequence>
<gene>
    <name evidence="3" type="ORF">SK128_016841</name>
</gene>
<accession>A0AAN9AAG1</accession>
<dbReference type="Proteomes" id="UP001381693">
    <property type="component" value="Unassembled WGS sequence"/>
</dbReference>
<evidence type="ECO:0000313" key="3">
    <source>
        <dbReference type="EMBL" id="KAK7080469.1"/>
    </source>
</evidence>
<keyword evidence="4" id="KW-1185">Reference proteome</keyword>
<protein>
    <submittedName>
        <fullName evidence="3">Uncharacterized protein</fullName>
    </submittedName>
</protein>
<feature type="chain" id="PRO_5042838799" evidence="2">
    <location>
        <begin position="18"/>
        <end position="381"/>
    </location>
</feature>
<evidence type="ECO:0000256" key="1">
    <source>
        <dbReference type="SAM" id="MobiDB-lite"/>
    </source>
</evidence>
<feature type="compositionally biased region" description="Gly residues" evidence="1">
    <location>
        <begin position="93"/>
        <end position="162"/>
    </location>
</feature>
<feature type="signal peptide" evidence="2">
    <location>
        <begin position="1"/>
        <end position="17"/>
    </location>
</feature>
<keyword evidence="2" id="KW-0732">Signal</keyword>